<dbReference type="Proteomes" id="UP000236333">
    <property type="component" value="Unassembled WGS sequence"/>
</dbReference>
<feature type="region of interest" description="Disordered" evidence="1">
    <location>
        <begin position="156"/>
        <end position="199"/>
    </location>
</feature>
<feature type="compositionally biased region" description="Polar residues" evidence="1">
    <location>
        <begin position="161"/>
        <end position="170"/>
    </location>
</feature>
<dbReference type="InterPro" id="IPR006502">
    <property type="entry name" value="PDDEXK-like"/>
</dbReference>
<dbReference type="EMBL" id="PGGS01000204">
    <property type="protein sequence ID" value="PNH06987.1"/>
    <property type="molecule type" value="Genomic_DNA"/>
</dbReference>
<organism evidence="2 3">
    <name type="scientific">Tetrabaena socialis</name>
    <dbReference type="NCBI Taxonomy" id="47790"/>
    <lineage>
        <taxon>Eukaryota</taxon>
        <taxon>Viridiplantae</taxon>
        <taxon>Chlorophyta</taxon>
        <taxon>core chlorophytes</taxon>
        <taxon>Chlorophyceae</taxon>
        <taxon>CS clade</taxon>
        <taxon>Chlamydomonadales</taxon>
        <taxon>Tetrabaenaceae</taxon>
        <taxon>Tetrabaena</taxon>
    </lineage>
</organism>
<feature type="compositionally biased region" description="Polar residues" evidence="1">
    <location>
        <begin position="180"/>
        <end position="195"/>
    </location>
</feature>
<keyword evidence="3" id="KW-1185">Reference proteome</keyword>
<reference evidence="2 3" key="1">
    <citation type="journal article" date="2017" name="Mol. Biol. Evol.">
        <title>The 4-celled Tetrabaena socialis nuclear genome reveals the essential components for genetic control of cell number at the origin of multicellularity in the volvocine lineage.</title>
        <authorList>
            <person name="Featherston J."/>
            <person name="Arakaki Y."/>
            <person name="Hanschen E.R."/>
            <person name="Ferris P.J."/>
            <person name="Michod R.E."/>
            <person name="Olson B.J.S.C."/>
            <person name="Nozaki H."/>
            <person name="Durand P.M."/>
        </authorList>
    </citation>
    <scope>NUCLEOTIDE SEQUENCE [LARGE SCALE GENOMIC DNA]</scope>
    <source>
        <strain evidence="2 3">NIES-571</strain>
    </source>
</reference>
<evidence type="ECO:0000313" key="2">
    <source>
        <dbReference type="EMBL" id="PNH06987.1"/>
    </source>
</evidence>
<dbReference type="PANTHER" id="PTHR31579">
    <property type="entry name" value="OS03G0796600 PROTEIN"/>
    <property type="match status" value="1"/>
</dbReference>
<accession>A0A2J8A387</accession>
<sequence>MPRSASLRDLAVGLSRNAALLVTQRCGLGVGLGSPDYLQTLRHTFLICQEGESSGLCVIVDPSFREQFVVAGLAPTTQYAAAVAALPSTFVGTIGTIHALTVLLSHTLAEEARALGLELPPWRSRQALLSKWLPRRFADEVHTSRAGLHPALRSSVHGAKLSSSPKSVQGWQAGPHPASLASTGCTAHSHGSTTPASSCASRDAQAAAALSAPHHVVKGFSTPAPPAGEQGCAPASLPPAQVPGSTCGHAPAPRSALTAQLAAAAAAARNVPAAVQEPLRECADQGKLQAQANWQQQQRRQGPAACQQQGPQRIPICGGGGAPGCKNGADGVVHAIVVSPAHRRCTPPSLKRSCGASSLKLSAATLKLLPRIYTVQMAGRSCLYADAALQAKRMPSGPKAVC</sequence>
<comment type="caution">
    <text evidence="2">The sequence shown here is derived from an EMBL/GenBank/DDBJ whole genome shotgun (WGS) entry which is preliminary data.</text>
</comment>
<dbReference type="AlphaFoldDB" id="A0A2J8A387"/>
<dbReference type="OrthoDB" id="535753at2759"/>
<protein>
    <submittedName>
        <fullName evidence="2">Uncharacterized protein</fullName>
    </submittedName>
</protein>
<evidence type="ECO:0000313" key="3">
    <source>
        <dbReference type="Proteomes" id="UP000236333"/>
    </source>
</evidence>
<dbReference type="Pfam" id="PF04720">
    <property type="entry name" value="PDDEXK_6"/>
    <property type="match status" value="1"/>
</dbReference>
<feature type="region of interest" description="Disordered" evidence="1">
    <location>
        <begin position="217"/>
        <end position="251"/>
    </location>
</feature>
<proteinExistence type="predicted"/>
<gene>
    <name evidence="2" type="ORF">TSOC_006604</name>
</gene>
<evidence type="ECO:0000256" key="1">
    <source>
        <dbReference type="SAM" id="MobiDB-lite"/>
    </source>
</evidence>
<name>A0A2J8A387_9CHLO</name>
<dbReference type="PANTHER" id="PTHR31579:SF1">
    <property type="entry name" value="OS03G0796600 PROTEIN"/>
    <property type="match status" value="1"/>
</dbReference>